<keyword evidence="10" id="KW-0675">Receptor</keyword>
<dbReference type="InterPro" id="IPR023996">
    <property type="entry name" value="TonB-dep_OMP_SusC/RagA"/>
</dbReference>
<evidence type="ECO:0000256" key="7">
    <source>
        <dbReference type="PROSITE-ProRule" id="PRU01360"/>
    </source>
</evidence>
<comment type="subcellular location">
    <subcellularLocation>
        <location evidence="1 7">Cell outer membrane</location>
        <topology evidence="1 7">Multi-pass membrane protein</topology>
    </subcellularLocation>
</comment>
<dbReference type="SUPFAM" id="SSF56935">
    <property type="entry name" value="Porins"/>
    <property type="match status" value="1"/>
</dbReference>
<dbReference type="InterPro" id="IPR012910">
    <property type="entry name" value="Plug_dom"/>
</dbReference>
<dbReference type="Gene3D" id="2.40.170.20">
    <property type="entry name" value="TonB-dependent receptor, beta-barrel domain"/>
    <property type="match status" value="1"/>
</dbReference>
<evidence type="ECO:0000256" key="6">
    <source>
        <dbReference type="ARBA" id="ARBA00023237"/>
    </source>
</evidence>
<keyword evidence="5 7" id="KW-0472">Membrane</keyword>
<evidence type="ECO:0000313" key="11">
    <source>
        <dbReference type="Proteomes" id="UP001214530"/>
    </source>
</evidence>
<evidence type="ECO:0000256" key="1">
    <source>
        <dbReference type="ARBA" id="ARBA00004571"/>
    </source>
</evidence>
<keyword evidence="3 7" id="KW-1134">Transmembrane beta strand</keyword>
<keyword evidence="2 7" id="KW-0813">Transport</keyword>
<dbReference type="PROSITE" id="PS52016">
    <property type="entry name" value="TONB_DEPENDENT_REC_3"/>
    <property type="match status" value="1"/>
</dbReference>
<dbReference type="NCBIfam" id="TIGR04056">
    <property type="entry name" value="OMP_RagA_SusC"/>
    <property type="match status" value="1"/>
</dbReference>
<dbReference type="InterPro" id="IPR023997">
    <property type="entry name" value="TonB-dep_OMP_SusC/RagA_CS"/>
</dbReference>
<dbReference type="Gene3D" id="2.60.40.1120">
    <property type="entry name" value="Carboxypeptidase-like, regulatory domain"/>
    <property type="match status" value="1"/>
</dbReference>
<evidence type="ECO:0000256" key="3">
    <source>
        <dbReference type="ARBA" id="ARBA00022452"/>
    </source>
</evidence>
<dbReference type="InterPro" id="IPR008969">
    <property type="entry name" value="CarboxyPept-like_regulatory"/>
</dbReference>
<reference evidence="10" key="1">
    <citation type="submission" date="2023-03" db="EMBL/GenBank/DDBJ databases">
        <title>Andean soil-derived lignocellulolytic bacterial consortium as a source of novel taxa and putative plastic-active enzymes.</title>
        <authorList>
            <person name="Diaz-Garcia L."/>
            <person name="Chuvochina M."/>
            <person name="Feuerriegel G."/>
            <person name="Bunk B."/>
            <person name="Sproer C."/>
            <person name="Streit W.R."/>
            <person name="Rodriguez L.M."/>
            <person name="Overmann J."/>
            <person name="Jimenez D.J."/>
        </authorList>
    </citation>
    <scope>NUCLEOTIDE SEQUENCE</scope>
    <source>
        <strain evidence="10">MAG 3858</strain>
    </source>
</reference>
<feature type="chain" id="PRO_5042563403" evidence="8">
    <location>
        <begin position="24"/>
        <end position="1055"/>
    </location>
</feature>
<evidence type="ECO:0000256" key="4">
    <source>
        <dbReference type="ARBA" id="ARBA00022692"/>
    </source>
</evidence>
<keyword evidence="8" id="KW-0732">Signal</keyword>
<feature type="domain" description="TonB-dependent receptor plug" evidence="9">
    <location>
        <begin position="128"/>
        <end position="236"/>
    </location>
</feature>
<accession>A0AAJ5W548</accession>
<evidence type="ECO:0000259" key="9">
    <source>
        <dbReference type="Pfam" id="PF07715"/>
    </source>
</evidence>
<keyword evidence="6 7" id="KW-0998">Cell outer membrane</keyword>
<dbReference type="Pfam" id="PF13715">
    <property type="entry name" value="CarbopepD_reg_2"/>
    <property type="match status" value="1"/>
</dbReference>
<evidence type="ECO:0000256" key="5">
    <source>
        <dbReference type="ARBA" id="ARBA00023136"/>
    </source>
</evidence>
<dbReference type="InterPro" id="IPR039426">
    <property type="entry name" value="TonB-dep_rcpt-like"/>
</dbReference>
<dbReference type="FunFam" id="2.170.130.10:FF:000008">
    <property type="entry name" value="SusC/RagA family TonB-linked outer membrane protein"/>
    <property type="match status" value="1"/>
</dbReference>
<comment type="similarity">
    <text evidence="7">Belongs to the TonB-dependent receptor family.</text>
</comment>
<dbReference type="AlphaFoldDB" id="A0AAJ5W548"/>
<feature type="signal peptide" evidence="8">
    <location>
        <begin position="1"/>
        <end position="23"/>
    </location>
</feature>
<dbReference type="NCBIfam" id="TIGR04057">
    <property type="entry name" value="SusC_RagA_signa"/>
    <property type="match status" value="1"/>
</dbReference>
<dbReference type="Gene3D" id="2.170.130.10">
    <property type="entry name" value="TonB-dependent receptor, plug domain"/>
    <property type="match status" value="1"/>
</dbReference>
<proteinExistence type="inferred from homology"/>
<sequence>MSKLYLRGLTGLFLCFIFYGQNAFSQQTNPVAKTSQKTITGVVKDDKGETIPGVTIKVKGTTKGTTTDGDGKYKIGVSASDEVLIFNAISFDTQEIAIGSNKVINVTLKTKLNDLSEVVVIGYGQVNRRDLTGSVGTVNISDLNKAPVKSFDDALAGRIAGVQVTSPDGQPGASPEIIIRGGNSVTQDNSPLYVVDGFPIENYTNNAINPADIESIEVLKDASSTAIYGARGANGVIIITTKKGKTGPPVLTYNGYYGLQTNTSRVKVMDPYNFVKYQLEIDNAKATGLYLTNGQTLDSYLDQPGLDWQQQVFRTAPMSNHNISLRGGTKDTKYTVSGSIFQQKGTIIGSDFKRYQGRMSLDQQITKKLKGGIMANYSSIISNGTQVGGNSQTAFNYLINVWQYRPVNGTGNLDALLEDAQDEDVITASNSNYQWNPILTAYNEIRGKIGNVLTTNAYLEYSILPKLKLKVTGGYNNNFTEADVFNTSNSRLGSPGSSLGSGGPNGSVTYTSLSNYVNENTLTYSNVIHKDHAINVLAGFTMQGNSSKLFGSRATLVPNESLGVDGLGQGTPFNIKTTKSKNTLASFLGRVNYNYKSKYLATASFRADGSSKFVGDNIWGFFPSGSLAWHMSEENFLKNNKIISDVKIRTSYGVTGNNRVDDRAAYALLTQGGADSYSFNSTFLSGAYASSLANPALKWESTAETDIGLDLGFFNQRITLTTDVYNKKTTDLLLNAQLPGTSGYASAYENIGAVQNRGLEFTLGTTNITGKNFNWSSSFNIAFNRNKVLALAQGQQTLLTTVRWYATGLGLTPDFAAQVGQPVAMFYGYKWAGVYQYSDFDENTPGVFTLKANVPNNGNPRANIKPGDIKYVDLTGDNIVDGNDLTVIGNPNPKFTGGFSNNFSYKGFDLNVFFQFVYGNQIQNINKYLMEGSTVFGSNQYATYQDRWTPTNPSNTYFRTGGGGPAVYSSRLLEDGSYLRLKTVNLGYTFDPKILRNIKLSKVRCFVSAQNLLTWTKYSGLDPEVSSYSSALTPGMDYSAYPKAKVITFGLDVSL</sequence>
<dbReference type="InterPro" id="IPR037066">
    <property type="entry name" value="Plug_dom_sf"/>
</dbReference>
<dbReference type="EMBL" id="CP119313">
    <property type="protein sequence ID" value="WEK17750.1"/>
    <property type="molecule type" value="Genomic_DNA"/>
</dbReference>
<evidence type="ECO:0000313" key="10">
    <source>
        <dbReference type="EMBL" id="WEK17750.1"/>
    </source>
</evidence>
<dbReference type="InterPro" id="IPR036942">
    <property type="entry name" value="Beta-barrel_TonB_sf"/>
</dbReference>
<keyword evidence="4 7" id="KW-0812">Transmembrane</keyword>
<protein>
    <submittedName>
        <fullName evidence="10">TonB-dependent receptor</fullName>
    </submittedName>
</protein>
<evidence type="ECO:0000256" key="2">
    <source>
        <dbReference type="ARBA" id="ARBA00022448"/>
    </source>
</evidence>
<name>A0AAJ5W548_9SPHI</name>
<organism evidence="10 11">
    <name type="scientific">Candidatus Pedobacter colombiensis</name>
    <dbReference type="NCBI Taxonomy" id="3121371"/>
    <lineage>
        <taxon>Bacteria</taxon>
        <taxon>Pseudomonadati</taxon>
        <taxon>Bacteroidota</taxon>
        <taxon>Sphingobacteriia</taxon>
        <taxon>Sphingobacteriales</taxon>
        <taxon>Sphingobacteriaceae</taxon>
        <taxon>Pedobacter</taxon>
    </lineage>
</organism>
<dbReference type="Proteomes" id="UP001214530">
    <property type="component" value="Chromosome"/>
</dbReference>
<evidence type="ECO:0000256" key="8">
    <source>
        <dbReference type="SAM" id="SignalP"/>
    </source>
</evidence>
<dbReference type="GO" id="GO:0009279">
    <property type="term" value="C:cell outer membrane"/>
    <property type="evidence" value="ECO:0007669"/>
    <property type="project" value="UniProtKB-SubCell"/>
</dbReference>
<gene>
    <name evidence="10" type="ORF">P0Y49_13180</name>
</gene>
<dbReference type="Pfam" id="PF07715">
    <property type="entry name" value="Plug"/>
    <property type="match status" value="1"/>
</dbReference>
<dbReference type="SUPFAM" id="SSF49464">
    <property type="entry name" value="Carboxypeptidase regulatory domain-like"/>
    <property type="match status" value="1"/>
</dbReference>